<accession>A0A8J4W9W1</accession>
<dbReference type="GO" id="GO:0007018">
    <property type="term" value="P:microtubule-based movement"/>
    <property type="evidence" value="ECO:0007669"/>
    <property type="project" value="InterPro"/>
</dbReference>
<dbReference type="PANTHER" id="PTHR47969:SF29">
    <property type="entry name" value="KINESIN-LIKE PROTEIN"/>
    <property type="match status" value="1"/>
</dbReference>
<evidence type="ECO:0000256" key="4">
    <source>
        <dbReference type="PROSITE-ProRule" id="PRU00283"/>
    </source>
</evidence>
<feature type="non-terminal residue" evidence="9">
    <location>
        <position position="1"/>
    </location>
</feature>
<dbReference type="EMBL" id="AOFI03000273">
    <property type="protein sequence ID" value="KAF4318669.1"/>
    <property type="molecule type" value="Genomic_DNA"/>
</dbReference>
<feature type="domain" description="Kinesin motor" evidence="8">
    <location>
        <begin position="596"/>
        <end position="741"/>
    </location>
</feature>
<evidence type="ECO:0000256" key="2">
    <source>
        <dbReference type="ARBA" id="ARBA00022741"/>
    </source>
</evidence>
<dbReference type="GO" id="GO:0008017">
    <property type="term" value="F:microtubule binding"/>
    <property type="evidence" value="ECO:0007669"/>
    <property type="project" value="InterPro"/>
</dbReference>
<dbReference type="Gene3D" id="3.40.850.10">
    <property type="entry name" value="Kinesin motor domain"/>
    <property type="match status" value="2"/>
</dbReference>
<reference evidence="9" key="2">
    <citation type="submission" date="2020-02" db="EMBL/GenBank/DDBJ databases">
        <authorList>
            <person name="Studholme D.J."/>
        </authorList>
    </citation>
    <scope>NUCLEOTIDE SEQUENCE</scope>
    <source>
        <strain evidence="9">00238/432</strain>
    </source>
</reference>
<keyword evidence="6" id="KW-0493">Microtubule</keyword>
<evidence type="ECO:0000256" key="6">
    <source>
        <dbReference type="RuleBase" id="RU000394"/>
    </source>
</evidence>
<dbReference type="GO" id="GO:0005737">
    <property type="term" value="C:cytoplasm"/>
    <property type="evidence" value="ECO:0007669"/>
    <property type="project" value="UniProtKB-SubCell"/>
</dbReference>
<dbReference type="NCBIfam" id="TIGR00756">
    <property type="entry name" value="PPR"/>
    <property type="match status" value="2"/>
</dbReference>
<feature type="repeat" description="PPR" evidence="5">
    <location>
        <begin position="206"/>
        <end position="240"/>
    </location>
</feature>
<evidence type="ECO:0000256" key="3">
    <source>
        <dbReference type="ARBA" id="ARBA00022840"/>
    </source>
</evidence>
<dbReference type="PROSITE" id="PS50067">
    <property type="entry name" value="KINESIN_MOTOR_2"/>
    <property type="match status" value="2"/>
</dbReference>
<dbReference type="Pfam" id="PF00225">
    <property type="entry name" value="Kinesin"/>
    <property type="match status" value="2"/>
</dbReference>
<evidence type="ECO:0000313" key="10">
    <source>
        <dbReference type="Proteomes" id="UP000702964"/>
    </source>
</evidence>
<name>A0A8J4W9W1_9STRA</name>
<keyword evidence="4 6" id="KW-0505">Motor protein</keyword>
<sequence>MTLNAAAGAERKPTSRKPQRVSNQRKSNPIAAPGRHRMTRTQVVSDIEALIHEAKRQGARFEPSMDYLRRASSVLSLCKSREQCTAAIPLCHIVERSSTTHGKAEMECMRVFQKAGRNQKAVALADKLLGQDVFLLNPSLASAIQACAALGEVEKGFQFFDIAMARGSIPNLSVYSALLAVAGAAGDPQRVQDVLEQMKEAGVKMTDITFHNLMSAYAHGGHVTEALALFDKMQEEGIPADEHTYAILMDAHAVNGEFEGAQALMNELKESPTLTANLVHYNIMLKACGKVSNLSSAFELYEEMKERKIQPDLVTFITMMHAVYHGELGTIDAKKVKAALVGMGVMGAAFVPFINYQEYIVTTIFCGSLVGSMGLATYMNPDGVIRALYPNSDEPRDDTVIEAFFRRLREEDHCGRSMYLWREMLKFNVPADPRVYDVLVRTCVRKRHPELAYEAVFEEKLPIVDKEGAFVLGLPTTINLLHSLLSQRRTNMADTLYEAARTHNVFNKVFSEKDGVYVYDLRSFLSEQVRSYTIIKLLDELRAKVDSSKGAFTAPSLQFLVQHGYELLDQIDADNASLRTLFSMDDMTREGASGDMVGKRVKVKRGGHGQQWDSGELSCSPRLPNYHEALCKCGHFSTLSGGDNELTNGGTAYSCFDGVYSGHATQQEIFESVGQPFVADLLAGYNCTIIAYGQTGSGKTYTIVGEHTVETRGLVPRVMEAILEEMVSINPAEYDILLTASFVEKHIATGTKVKSRMCIVDLAGSEKVQKTAASGSLSALGNVINALTDEKSKHIPYRDSKLTRLLQTSLGGNAKTHLLLTCSASIQHMEETLSTLRFGSRAKNIQNSPHINNESVGHAAEYSEVLTMLQGKIENLHNYIRQLETSRCPACKARGSVFDVESSLQLPRQETPIAELQTSNVTPEVITFIDEAAKATCEDNGD</sequence>
<keyword evidence="3 4" id="KW-0067">ATP-binding</keyword>
<dbReference type="Pfam" id="PF23276">
    <property type="entry name" value="TPR_24"/>
    <property type="match status" value="1"/>
</dbReference>
<reference evidence="9" key="1">
    <citation type="journal article" date="2015" name="Genom Data">
        <title>Draft genome sequences of Phytophthora kernoviae and Phytophthora ramorum lineage EU2 from Scotland.</title>
        <authorList>
            <person name="Sambles C."/>
            <person name="Schlenzig A."/>
            <person name="O'Neill P."/>
            <person name="Grant M."/>
            <person name="Studholme D.J."/>
        </authorList>
    </citation>
    <scope>NUCLEOTIDE SEQUENCE</scope>
    <source>
        <strain evidence="9">00238/432</strain>
    </source>
</reference>
<evidence type="ECO:0000256" key="7">
    <source>
        <dbReference type="SAM" id="MobiDB-lite"/>
    </source>
</evidence>
<dbReference type="PRINTS" id="PR00380">
    <property type="entry name" value="KINESINHEAVY"/>
</dbReference>
<dbReference type="GO" id="GO:0005874">
    <property type="term" value="C:microtubule"/>
    <property type="evidence" value="ECO:0007669"/>
    <property type="project" value="UniProtKB-KW"/>
</dbReference>
<dbReference type="InterPro" id="IPR011990">
    <property type="entry name" value="TPR-like_helical_dom_sf"/>
</dbReference>
<gene>
    <name evidence="9" type="ORF">G195_007819</name>
</gene>
<dbReference type="PROSITE" id="PS51375">
    <property type="entry name" value="PPR"/>
    <property type="match status" value="3"/>
</dbReference>
<evidence type="ECO:0000313" key="9">
    <source>
        <dbReference type="EMBL" id="KAF4318669.1"/>
    </source>
</evidence>
<dbReference type="InterPro" id="IPR019821">
    <property type="entry name" value="Kinesin_motor_CS"/>
</dbReference>
<dbReference type="SUPFAM" id="SSF52540">
    <property type="entry name" value="P-loop containing nucleoside triphosphate hydrolases"/>
    <property type="match status" value="1"/>
</dbReference>
<evidence type="ECO:0000256" key="5">
    <source>
        <dbReference type="PROSITE-ProRule" id="PRU00708"/>
    </source>
</evidence>
<dbReference type="GO" id="GO:0005524">
    <property type="term" value="F:ATP binding"/>
    <property type="evidence" value="ECO:0007669"/>
    <property type="project" value="UniProtKB-UniRule"/>
</dbReference>
<feature type="domain" description="Kinesin motor" evidence="8">
    <location>
        <begin position="742"/>
        <end position="845"/>
    </location>
</feature>
<dbReference type="GO" id="GO:0051231">
    <property type="term" value="P:spindle elongation"/>
    <property type="evidence" value="ECO:0007669"/>
    <property type="project" value="TreeGrafter"/>
</dbReference>
<dbReference type="PROSITE" id="PS00411">
    <property type="entry name" value="KINESIN_MOTOR_1"/>
    <property type="match status" value="1"/>
</dbReference>
<dbReference type="InterPro" id="IPR057027">
    <property type="entry name" value="TPR_mt"/>
</dbReference>
<proteinExistence type="inferred from homology"/>
<feature type="repeat" description="PPR" evidence="5">
    <location>
        <begin position="171"/>
        <end position="205"/>
    </location>
</feature>
<dbReference type="SMART" id="SM00129">
    <property type="entry name" value="KISc"/>
    <property type="match status" value="1"/>
</dbReference>
<feature type="binding site" evidence="4">
    <location>
        <begin position="693"/>
        <end position="700"/>
    </location>
    <ligand>
        <name>ATP</name>
        <dbReference type="ChEBI" id="CHEBI:30616"/>
    </ligand>
</feature>
<protein>
    <recommendedName>
        <fullName evidence="6">Kinesin-like protein</fullName>
    </recommendedName>
</protein>
<dbReference type="InterPro" id="IPR027417">
    <property type="entry name" value="P-loop_NTPase"/>
</dbReference>
<feature type="repeat" description="PPR" evidence="5">
    <location>
        <begin position="277"/>
        <end position="311"/>
    </location>
</feature>
<dbReference type="InterPro" id="IPR027640">
    <property type="entry name" value="Kinesin-like_fam"/>
</dbReference>
<dbReference type="AlphaFoldDB" id="A0A8J4W9W1"/>
<comment type="caution">
    <text evidence="9">The sequence shown here is derived from an EMBL/GenBank/DDBJ whole genome shotgun (WGS) entry which is preliminary data.</text>
</comment>
<dbReference type="GO" id="GO:0007052">
    <property type="term" value="P:mitotic spindle organization"/>
    <property type="evidence" value="ECO:0007669"/>
    <property type="project" value="TreeGrafter"/>
</dbReference>
<keyword evidence="2 4" id="KW-0547">Nucleotide-binding</keyword>
<comment type="similarity">
    <text evidence="4 6">Belongs to the TRAFAC class myosin-kinesin ATPase superfamily. Kinesin family.</text>
</comment>
<dbReference type="PANTHER" id="PTHR47969">
    <property type="entry name" value="CHROMOSOME-ASSOCIATED KINESIN KIF4A-RELATED"/>
    <property type="match status" value="1"/>
</dbReference>
<comment type="caution">
    <text evidence="4">Lacks conserved residue(s) required for the propagation of feature annotation.</text>
</comment>
<dbReference type="GO" id="GO:0003777">
    <property type="term" value="F:microtubule motor activity"/>
    <property type="evidence" value="ECO:0007669"/>
    <property type="project" value="InterPro"/>
</dbReference>
<feature type="region of interest" description="Disordered" evidence="7">
    <location>
        <begin position="1"/>
        <end position="38"/>
    </location>
</feature>
<keyword evidence="1" id="KW-0677">Repeat</keyword>
<evidence type="ECO:0000256" key="1">
    <source>
        <dbReference type="ARBA" id="ARBA00022737"/>
    </source>
</evidence>
<dbReference type="InterPro" id="IPR002885">
    <property type="entry name" value="PPR_rpt"/>
</dbReference>
<organism evidence="9 10">
    <name type="scientific">Phytophthora kernoviae 00238/432</name>
    <dbReference type="NCBI Taxonomy" id="1284355"/>
    <lineage>
        <taxon>Eukaryota</taxon>
        <taxon>Sar</taxon>
        <taxon>Stramenopiles</taxon>
        <taxon>Oomycota</taxon>
        <taxon>Peronosporomycetes</taxon>
        <taxon>Peronosporales</taxon>
        <taxon>Peronosporaceae</taxon>
        <taxon>Phytophthora</taxon>
    </lineage>
</organism>
<dbReference type="Proteomes" id="UP000702964">
    <property type="component" value="Unassembled WGS sequence"/>
</dbReference>
<dbReference type="Gene3D" id="1.25.40.10">
    <property type="entry name" value="Tetratricopeptide repeat domain"/>
    <property type="match status" value="2"/>
</dbReference>
<dbReference type="InterPro" id="IPR036961">
    <property type="entry name" value="Kinesin_motor_dom_sf"/>
</dbReference>
<dbReference type="InterPro" id="IPR001752">
    <property type="entry name" value="Kinesin_motor_dom"/>
</dbReference>
<evidence type="ECO:0000259" key="8">
    <source>
        <dbReference type="PROSITE" id="PS50067"/>
    </source>
</evidence>
<dbReference type="GO" id="GO:0005875">
    <property type="term" value="C:microtubule associated complex"/>
    <property type="evidence" value="ECO:0007669"/>
    <property type="project" value="TreeGrafter"/>
</dbReference>